<dbReference type="PANTHER" id="PTHR48081:SF8">
    <property type="entry name" value="ALPHA_BETA HYDROLASE FOLD-3 DOMAIN-CONTAINING PROTEIN-RELATED"/>
    <property type="match status" value="1"/>
</dbReference>
<proteinExistence type="predicted"/>
<feature type="domain" description="Alpha/beta hydrolase fold-3" evidence="3">
    <location>
        <begin position="77"/>
        <end position="277"/>
    </location>
</feature>
<evidence type="ECO:0000256" key="2">
    <source>
        <dbReference type="SAM" id="MobiDB-lite"/>
    </source>
</evidence>
<dbReference type="Pfam" id="PF07859">
    <property type="entry name" value="Abhydrolase_3"/>
    <property type="match status" value="1"/>
</dbReference>
<evidence type="ECO:0000313" key="5">
    <source>
        <dbReference type="Proteomes" id="UP000271548"/>
    </source>
</evidence>
<keyword evidence="1 4" id="KW-0378">Hydrolase</keyword>
<dbReference type="InterPro" id="IPR050300">
    <property type="entry name" value="GDXG_lipolytic_enzyme"/>
</dbReference>
<evidence type="ECO:0000259" key="3">
    <source>
        <dbReference type="Pfam" id="PF07859"/>
    </source>
</evidence>
<dbReference type="EMBL" id="RAZS01000003">
    <property type="protein sequence ID" value="RKN21239.1"/>
    <property type="molecule type" value="Genomic_DNA"/>
</dbReference>
<dbReference type="SUPFAM" id="SSF53474">
    <property type="entry name" value="alpha/beta-Hydrolases"/>
    <property type="match status" value="1"/>
</dbReference>
<evidence type="ECO:0000313" key="4">
    <source>
        <dbReference type="EMBL" id="RKN21239.1"/>
    </source>
</evidence>
<feature type="compositionally biased region" description="Basic and acidic residues" evidence="2">
    <location>
        <begin position="17"/>
        <end position="27"/>
    </location>
</feature>
<dbReference type="InterPro" id="IPR013094">
    <property type="entry name" value="AB_hydrolase_3"/>
</dbReference>
<dbReference type="InterPro" id="IPR029058">
    <property type="entry name" value="AB_hydrolase_fold"/>
</dbReference>
<accession>A0ABX9RDX3</accession>
<name>A0ABX9RDX3_9ACTN</name>
<feature type="compositionally biased region" description="Polar residues" evidence="2">
    <location>
        <begin position="30"/>
        <end position="41"/>
    </location>
</feature>
<dbReference type="Gene3D" id="3.40.50.1820">
    <property type="entry name" value="alpha/beta hydrolase"/>
    <property type="match status" value="1"/>
</dbReference>
<dbReference type="Proteomes" id="UP000271548">
    <property type="component" value="Unassembled WGS sequence"/>
</dbReference>
<evidence type="ECO:0000256" key="1">
    <source>
        <dbReference type="ARBA" id="ARBA00022801"/>
    </source>
</evidence>
<sequence length="305" mass="33226">MWRESMARGRSGLRADNAAEHVNRSKPPETASQRNASMTGNSTGGPLPGRLQIERSEFEGWPVHTVRPATGDARGHVLYLHGGGYVSPLQPAHWDLIARLAARTGRAFVVPDFPLAPGHTHHDVFPTLRRLYDQLSDGTDPDTFAVMGDSTGATMGLALVQSLPPGQRRPRDLVLMSPWLDATLTNPEIRALEPHDPISSTENLSRFARWWAGRADVATPLLSPINGPLENLGRVAIFAGTNDILTPDARRLAQLAAEATGTEMTLHEYPDMIHAFMLLRPGAETDAVLAEITRRLDADPGAVER</sequence>
<reference evidence="4 5" key="1">
    <citation type="submission" date="2018-09" db="EMBL/GenBank/DDBJ databases">
        <title>Micromonospora sp. nov. MS1-9, isolated from a root of Musa sp.</title>
        <authorList>
            <person name="Kuncharoen N."/>
            <person name="Kudo T."/>
            <person name="Ohkuma M."/>
            <person name="Yuki M."/>
            <person name="Tanasupawat S."/>
        </authorList>
    </citation>
    <scope>NUCLEOTIDE SEQUENCE [LARGE SCALE GENOMIC DNA]</scope>
    <source>
        <strain evidence="4 5">NGC1-4</strain>
    </source>
</reference>
<keyword evidence="5" id="KW-1185">Reference proteome</keyword>
<gene>
    <name evidence="4" type="ORF">D7147_10700</name>
</gene>
<comment type="caution">
    <text evidence="4">The sequence shown here is derived from an EMBL/GenBank/DDBJ whole genome shotgun (WGS) entry which is preliminary data.</text>
</comment>
<dbReference type="PANTHER" id="PTHR48081">
    <property type="entry name" value="AB HYDROLASE SUPERFAMILY PROTEIN C4A8.06C"/>
    <property type="match status" value="1"/>
</dbReference>
<protein>
    <submittedName>
        <fullName evidence="4">Alpha/beta hydrolase</fullName>
    </submittedName>
</protein>
<dbReference type="GO" id="GO:0016787">
    <property type="term" value="F:hydrolase activity"/>
    <property type="evidence" value="ECO:0007669"/>
    <property type="project" value="UniProtKB-KW"/>
</dbReference>
<feature type="region of interest" description="Disordered" evidence="2">
    <location>
        <begin position="1"/>
        <end position="50"/>
    </location>
</feature>
<organism evidence="4 5">
    <name type="scientific">Micromonospora musae</name>
    <dbReference type="NCBI Taxonomy" id="1894970"/>
    <lineage>
        <taxon>Bacteria</taxon>
        <taxon>Bacillati</taxon>
        <taxon>Actinomycetota</taxon>
        <taxon>Actinomycetes</taxon>
        <taxon>Micromonosporales</taxon>
        <taxon>Micromonosporaceae</taxon>
        <taxon>Micromonospora</taxon>
    </lineage>
</organism>